<evidence type="ECO:0000256" key="2">
    <source>
        <dbReference type="ARBA" id="ARBA00005417"/>
    </source>
</evidence>
<dbReference type="Pfam" id="PF00005">
    <property type="entry name" value="ABC_tran"/>
    <property type="match status" value="2"/>
</dbReference>
<evidence type="ECO:0000313" key="11">
    <source>
        <dbReference type="Proteomes" id="UP000270411"/>
    </source>
</evidence>
<dbReference type="Proteomes" id="UP000270411">
    <property type="component" value="Chromosome 2"/>
</dbReference>
<dbReference type="GO" id="GO:0015833">
    <property type="term" value="P:peptide transport"/>
    <property type="evidence" value="ECO:0007669"/>
    <property type="project" value="InterPro"/>
</dbReference>
<name>A0A3G8H652_9BURK</name>
<evidence type="ECO:0000256" key="4">
    <source>
        <dbReference type="ARBA" id="ARBA00022475"/>
    </source>
</evidence>
<dbReference type="GO" id="GO:0016887">
    <property type="term" value="F:ATP hydrolysis activity"/>
    <property type="evidence" value="ECO:0007669"/>
    <property type="project" value="InterPro"/>
</dbReference>
<dbReference type="PANTHER" id="PTHR43297">
    <property type="entry name" value="OLIGOPEPTIDE TRANSPORT ATP-BINDING PROTEIN APPD"/>
    <property type="match status" value="1"/>
</dbReference>
<protein>
    <submittedName>
        <fullName evidence="10">ABC transporter ATP-binding protein</fullName>
    </submittedName>
</protein>
<dbReference type="AlphaFoldDB" id="A0A3G8H652"/>
<dbReference type="InterPro" id="IPR003439">
    <property type="entry name" value="ABC_transporter-like_ATP-bd"/>
</dbReference>
<proteinExistence type="inferred from homology"/>
<feature type="domain" description="ABC transporter" evidence="9">
    <location>
        <begin position="270"/>
        <end position="466"/>
    </location>
</feature>
<keyword evidence="8" id="KW-0472">Membrane</keyword>
<sequence length="468" mass="49480">MTPASDILLRVDALTVGSATGPRIGPFSFNLVAGRALTLIGESGAGKSLLAHAILGTLPRGLRADGRITLGERQFAAMDVRARRAAWGRRLALLPQEPALALDPTMRLGRQLAETHALVGGQSWRAAWQQSAHDLAALGMPQAGDAWPGTLSGGMAQRAALAITRAGRAPVLIVDEPTKGLDPHWRDAVIAQLQAALRDGCAVLAITHDLAVARALGGDVAVLRDGQIVEQGPAADLLRAPRHPYTGTLLAAAPDAWPARPHPATGDTVLHASGLAKQLGGRPLFRQIDLTLRAGERLAVTGPSGSGKSTLGNVLLGLLPADAGTVRRAPQVARERFQKLYQDPASAFAPARTMGRALHDLCARHRMPPSRIAPLMARMHLRPALLERRPTAMSGGELQRFALLRALLVDPVFLFADEPTSRLDPLTQREVIDLMVEAAAERGCALMLVTHDAALARNVAARQVAIGG</sequence>
<evidence type="ECO:0000256" key="5">
    <source>
        <dbReference type="ARBA" id="ARBA00022519"/>
    </source>
</evidence>
<keyword evidence="7 10" id="KW-0067">ATP-binding</keyword>
<evidence type="ECO:0000256" key="8">
    <source>
        <dbReference type="ARBA" id="ARBA00023136"/>
    </source>
</evidence>
<comment type="subcellular location">
    <subcellularLocation>
        <location evidence="1">Cell inner membrane</location>
        <topology evidence="1">Peripheral membrane protein</topology>
    </subcellularLocation>
</comment>
<dbReference type="EMBL" id="CP033970">
    <property type="protein sequence ID" value="AZG15809.1"/>
    <property type="molecule type" value="Genomic_DNA"/>
</dbReference>
<dbReference type="OrthoDB" id="9784450at2"/>
<dbReference type="SMART" id="SM00382">
    <property type="entry name" value="AAA"/>
    <property type="match status" value="2"/>
</dbReference>
<gene>
    <name evidence="10" type="ORF">EHF44_20400</name>
</gene>
<keyword evidence="6" id="KW-0547">Nucleotide-binding</keyword>
<evidence type="ECO:0000256" key="6">
    <source>
        <dbReference type="ARBA" id="ARBA00022741"/>
    </source>
</evidence>
<dbReference type="InterPro" id="IPR027417">
    <property type="entry name" value="P-loop_NTPase"/>
</dbReference>
<accession>A0A3G8H652</accession>
<dbReference type="PANTHER" id="PTHR43297:SF7">
    <property type="entry name" value="D,D-DIPEPTIDE TRANSPORT ATP-BINDING PROTEIN DDPD-RELATED"/>
    <property type="match status" value="1"/>
</dbReference>
<evidence type="ECO:0000256" key="1">
    <source>
        <dbReference type="ARBA" id="ARBA00004417"/>
    </source>
</evidence>
<dbReference type="Gene3D" id="3.40.50.300">
    <property type="entry name" value="P-loop containing nucleotide triphosphate hydrolases"/>
    <property type="match status" value="2"/>
</dbReference>
<keyword evidence="5" id="KW-0997">Cell inner membrane</keyword>
<dbReference type="PROSITE" id="PS50893">
    <property type="entry name" value="ABC_TRANSPORTER_2"/>
    <property type="match status" value="2"/>
</dbReference>
<reference evidence="11" key="1">
    <citation type="submission" date="2018-11" db="EMBL/GenBank/DDBJ databases">
        <title>FDA dAtabase for Regulatory Grade micrObial Sequences (FDA-ARGOS): Supporting development and validation of Infectious Disease Dx tests.</title>
        <authorList>
            <person name="Goldberg B."/>
            <person name="Campos J."/>
            <person name="Tallon L."/>
            <person name="Sadzewicz L."/>
            <person name="Zhao X."/>
            <person name="Vavikolanu K."/>
            <person name="Mehta A."/>
            <person name="Aluvathingal J."/>
            <person name="Nadendla S."/>
            <person name="Geyer C."/>
            <person name="Nandy P."/>
            <person name="Yan Y."/>
            <person name="Sichtig H."/>
        </authorList>
    </citation>
    <scope>NUCLEOTIDE SEQUENCE [LARGE SCALE GENOMIC DNA]</scope>
    <source>
        <strain evidence="11">FDAARGOS_614</strain>
    </source>
</reference>
<comment type="similarity">
    <text evidence="2">Belongs to the ABC transporter superfamily.</text>
</comment>
<keyword evidence="4" id="KW-1003">Cell membrane</keyword>
<dbReference type="PROSITE" id="PS00211">
    <property type="entry name" value="ABC_TRANSPORTER_1"/>
    <property type="match status" value="1"/>
</dbReference>
<feature type="domain" description="ABC transporter" evidence="9">
    <location>
        <begin position="9"/>
        <end position="250"/>
    </location>
</feature>
<keyword evidence="3" id="KW-0813">Transport</keyword>
<evidence type="ECO:0000256" key="7">
    <source>
        <dbReference type="ARBA" id="ARBA00022840"/>
    </source>
</evidence>
<dbReference type="InterPro" id="IPR003593">
    <property type="entry name" value="AAA+_ATPase"/>
</dbReference>
<organism evidence="10 11">
    <name type="scientific">Cupriavidus pauculus</name>
    <dbReference type="NCBI Taxonomy" id="82633"/>
    <lineage>
        <taxon>Bacteria</taxon>
        <taxon>Pseudomonadati</taxon>
        <taxon>Pseudomonadota</taxon>
        <taxon>Betaproteobacteria</taxon>
        <taxon>Burkholderiales</taxon>
        <taxon>Burkholderiaceae</taxon>
        <taxon>Cupriavidus</taxon>
    </lineage>
</organism>
<dbReference type="InterPro" id="IPR050388">
    <property type="entry name" value="ABC_Ni/Peptide_Import"/>
</dbReference>
<dbReference type="InterPro" id="IPR013563">
    <property type="entry name" value="Oligopep_ABC_C"/>
</dbReference>
<dbReference type="KEGG" id="cpau:EHF44_20400"/>
<dbReference type="GO" id="GO:0005524">
    <property type="term" value="F:ATP binding"/>
    <property type="evidence" value="ECO:0007669"/>
    <property type="project" value="UniProtKB-KW"/>
</dbReference>
<evidence type="ECO:0000256" key="3">
    <source>
        <dbReference type="ARBA" id="ARBA00022448"/>
    </source>
</evidence>
<evidence type="ECO:0000313" key="10">
    <source>
        <dbReference type="EMBL" id="AZG15809.1"/>
    </source>
</evidence>
<dbReference type="InterPro" id="IPR017871">
    <property type="entry name" value="ABC_transporter-like_CS"/>
</dbReference>
<dbReference type="GO" id="GO:0005886">
    <property type="term" value="C:plasma membrane"/>
    <property type="evidence" value="ECO:0007669"/>
    <property type="project" value="UniProtKB-SubCell"/>
</dbReference>
<dbReference type="Pfam" id="PF08352">
    <property type="entry name" value="oligo_HPY"/>
    <property type="match status" value="1"/>
</dbReference>
<evidence type="ECO:0000259" key="9">
    <source>
        <dbReference type="PROSITE" id="PS50893"/>
    </source>
</evidence>
<dbReference type="SUPFAM" id="SSF52540">
    <property type="entry name" value="P-loop containing nucleoside triphosphate hydrolases"/>
    <property type="match status" value="2"/>
</dbReference>